<feature type="transmembrane region" description="Helical" evidence="1">
    <location>
        <begin position="60"/>
        <end position="81"/>
    </location>
</feature>
<evidence type="ECO:0000256" key="1">
    <source>
        <dbReference type="SAM" id="Phobius"/>
    </source>
</evidence>
<dbReference type="Proteomes" id="UP000249218">
    <property type="component" value="Unassembled WGS sequence"/>
</dbReference>
<dbReference type="EMBL" id="KZ149937">
    <property type="protein sequence ID" value="PZC77044.1"/>
    <property type="molecule type" value="Genomic_DNA"/>
</dbReference>
<feature type="transmembrane region" description="Helical" evidence="1">
    <location>
        <begin position="181"/>
        <end position="200"/>
    </location>
</feature>
<feature type="transmembrane region" description="Helical" evidence="1">
    <location>
        <begin position="93"/>
        <end position="114"/>
    </location>
</feature>
<organism evidence="2 3">
    <name type="scientific">Helicoverpa armigera</name>
    <name type="common">Cotton bollworm</name>
    <name type="synonym">Heliothis armigera</name>
    <dbReference type="NCBI Taxonomy" id="29058"/>
    <lineage>
        <taxon>Eukaryota</taxon>
        <taxon>Metazoa</taxon>
        <taxon>Ecdysozoa</taxon>
        <taxon>Arthropoda</taxon>
        <taxon>Hexapoda</taxon>
        <taxon>Insecta</taxon>
        <taxon>Pterygota</taxon>
        <taxon>Neoptera</taxon>
        <taxon>Endopterygota</taxon>
        <taxon>Lepidoptera</taxon>
        <taxon>Glossata</taxon>
        <taxon>Ditrysia</taxon>
        <taxon>Noctuoidea</taxon>
        <taxon>Noctuidae</taxon>
        <taxon>Heliothinae</taxon>
        <taxon>Helicoverpa</taxon>
    </lineage>
</organism>
<evidence type="ECO:0008006" key="4">
    <source>
        <dbReference type="Google" id="ProtNLM"/>
    </source>
</evidence>
<name>A0A2W1BTT4_HELAM</name>
<accession>A0A2W1BTT4</accession>
<protein>
    <recommendedName>
        <fullName evidence="4">Gustatory receptor</fullName>
    </recommendedName>
</protein>
<keyword evidence="1" id="KW-1133">Transmembrane helix</keyword>
<dbReference type="AlphaFoldDB" id="A0A2W1BTT4"/>
<keyword evidence="3" id="KW-1185">Reference proteome</keyword>
<gene>
    <name evidence="2" type="primary">HaOG200693</name>
    <name evidence="2" type="ORF">B5X24_HaOG200693</name>
</gene>
<dbReference type="OrthoDB" id="7490805at2759"/>
<evidence type="ECO:0000313" key="2">
    <source>
        <dbReference type="EMBL" id="PZC77044.1"/>
    </source>
</evidence>
<sequence length="268" mass="31844">MKLKICRYCSVSTKKTSLTMNSVLDKDVQSMLLPLNLMQYLTFCPKYRTKDNFIISTSRVSNVISVIGTLVLILSLELYYYKIVFIDNISEKQYYRFMYSLIFDSIYLSFGFILNFMDGILGSKNNINFVLRLQGVHRFLTKGNNDKKRFKYFIICSWIIVISFVSVCFFSVPLTFIHTEFYIHIIYYLIILIFDINLIYATRIIKLLEHQVATWIQVFSCNELDYLCEETLLKKLFRAYVDILQCYDIYKLCFQHFVSIGRKSDYIF</sequence>
<feature type="transmembrane region" description="Helical" evidence="1">
    <location>
        <begin position="152"/>
        <end position="175"/>
    </location>
</feature>
<evidence type="ECO:0000313" key="3">
    <source>
        <dbReference type="Proteomes" id="UP000249218"/>
    </source>
</evidence>
<proteinExistence type="predicted"/>
<keyword evidence="1" id="KW-0812">Transmembrane</keyword>
<reference evidence="2 3" key="1">
    <citation type="journal article" date="2017" name="BMC Biol.">
        <title>Genomic innovations, transcriptional plasticity and gene loss underlying the evolution and divergence of two highly polyphagous and invasive Helicoverpa pest species.</title>
        <authorList>
            <person name="Pearce S.L."/>
            <person name="Clarke D.F."/>
            <person name="East P.D."/>
            <person name="Elfekih S."/>
            <person name="Gordon K.H."/>
            <person name="Jermiin L.S."/>
            <person name="McGaughran A."/>
            <person name="Oakeshott J.G."/>
            <person name="Papanikolaou A."/>
            <person name="Perera O.P."/>
            <person name="Rane R.V."/>
            <person name="Richards S."/>
            <person name="Tay W.T."/>
            <person name="Walsh T.K."/>
            <person name="Anderson A."/>
            <person name="Anderson C.J."/>
            <person name="Asgari S."/>
            <person name="Board P.G."/>
            <person name="Bretschneider A."/>
            <person name="Campbell P.M."/>
            <person name="Chertemps T."/>
            <person name="Christeller J.T."/>
            <person name="Coppin C.W."/>
            <person name="Downes S.J."/>
            <person name="Duan G."/>
            <person name="Farnsworth C.A."/>
            <person name="Good R.T."/>
            <person name="Han L.B."/>
            <person name="Han Y.C."/>
            <person name="Hatje K."/>
            <person name="Horne I."/>
            <person name="Huang Y.P."/>
            <person name="Hughes D.S."/>
            <person name="Jacquin-Joly E."/>
            <person name="James W."/>
            <person name="Jhangiani S."/>
            <person name="Kollmar M."/>
            <person name="Kuwar S.S."/>
            <person name="Li S."/>
            <person name="Liu N.Y."/>
            <person name="Maibeche M.T."/>
            <person name="Miller J.R."/>
            <person name="Montagne N."/>
            <person name="Perry T."/>
            <person name="Qu J."/>
            <person name="Song S.V."/>
            <person name="Sutton G.G."/>
            <person name="Vogel H."/>
            <person name="Walenz B.P."/>
            <person name="Xu W."/>
            <person name="Zhang H.J."/>
            <person name="Zou Z."/>
            <person name="Batterham P."/>
            <person name="Edwards O.R."/>
            <person name="Feyereisen R."/>
            <person name="Gibbs R.A."/>
            <person name="Heckel D.G."/>
            <person name="McGrath A."/>
            <person name="Robin C."/>
            <person name="Scherer S.E."/>
            <person name="Worley K.C."/>
            <person name="Wu Y.D."/>
        </authorList>
    </citation>
    <scope>NUCLEOTIDE SEQUENCE [LARGE SCALE GENOMIC DNA]</scope>
    <source>
        <strain evidence="2">Harm_GR_Male_#8</strain>
        <tissue evidence="2">Whole organism</tissue>
    </source>
</reference>
<keyword evidence="1" id="KW-0472">Membrane</keyword>